<evidence type="ECO:0000259" key="2">
    <source>
        <dbReference type="Pfam" id="PF00975"/>
    </source>
</evidence>
<evidence type="ECO:0000313" key="3">
    <source>
        <dbReference type="EMBL" id="GAA3505235.1"/>
    </source>
</evidence>
<accession>A0ABP6UE94</accession>
<name>A0ABP6UE94_9ACTN</name>
<comment type="caution">
    <text evidence="3">The sequence shown here is derived from an EMBL/GenBank/DDBJ whole genome shotgun (WGS) entry which is preliminary data.</text>
</comment>
<feature type="compositionally biased region" description="Basic residues" evidence="1">
    <location>
        <begin position="99"/>
        <end position="112"/>
    </location>
</feature>
<feature type="region of interest" description="Disordered" evidence="1">
    <location>
        <begin position="91"/>
        <end position="112"/>
    </location>
</feature>
<proteinExistence type="predicted"/>
<dbReference type="InterPro" id="IPR029058">
    <property type="entry name" value="AB_hydrolase_fold"/>
</dbReference>
<dbReference type="Gene3D" id="3.40.50.1820">
    <property type="entry name" value="alpha/beta hydrolase"/>
    <property type="match status" value="1"/>
</dbReference>
<protein>
    <recommendedName>
        <fullName evidence="2">Thioesterase domain-containing protein</fullName>
    </recommendedName>
</protein>
<dbReference type="Pfam" id="PF00975">
    <property type="entry name" value="Thioesterase"/>
    <property type="match status" value="1"/>
</dbReference>
<sequence length="112" mass="12831">MAKVGKDPWIRPLRGAADVRARVVFFPHAGGAASFCTPFARRFPDGYDVAAAQYPGRQERREEPFVTTVEGLADRLLPSLRREEHRVHRADGRALGFRHQGRHRHRRPAPRR</sequence>
<dbReference type="SUPFAM" id="SSF53474">
    <property type="entry name" value="alpha/beta-Hydrolases"/>
    <property type="match status" value="1"/>
</dbReference>
<feature type="domain" description="Thioesterase" evidence="2">
    <location>
        <begin position="22"/>
        <end position="83"/>
    </location>
</feature>
<gene>
    <name evidence="3" type="ORF">GCM10019016_123480</name>
</gene>
<dbReference type="Proteomes" id="UP001501455">
    <property type="component" value="Unassembled WGS sequence"/>
</dbReference>
<evidence type="ECO:0000256" key="1">
    <source>
        <dbReference type="SAM" id="MobiDB-lite"/>
    </source>
</evidence>
<dbReference type="InterPro" id="IPR001031">
    <property type="entry name" value="Thioesterase"/>
</dbReference>
<organism evidence="3 4">
    <name type="scientific">Streptomyces prasinosporus</name>
    <dbReference type="NCBI Taxonomy" id="68256"/>
    <lineage>
        <taxon>Bacteria</taxon>
        <taxon>Bacillati</taxon>
        <taxon>Actinomycetota</taxon>
        <taxon>Actinomycetes</taxon>
        <taxon>Kitasatosporales</taxon>
        <taxon>Streptomycetaceae</taxon>
        <taxon>Streptomyces</taxon>
        <taxon>Streptomyces albogriseolus group</taxon>
    </lineage>
</organism>
<dbReference type="EMBL" id="BAAAXF010000082">
    <property type="protein sequence ID" value="GAA3505235.1"/>
    <property type="molecule type" value="Genomic_DNA"/>
</dbReference>
<keyword evidence="4" id="KW-1185">Reference proteome</keyword>
<reference evidence="4" key="1">
    <citation type="journal article" date="2019" name="Int. J. Syst. Evol. Microbiol.">
        <title>The Global Catalogue of Microorganisms (GCM) 10K type strain sequencing project: providing services to taxonomists for standard genome sequencing and annotation.</title>
        <authorList>
            <consortium name="The Broad Institute Genomics Platform"/>
            <consortium name="The Broad Institute Genome Sequencing Center for Infectious Disease"/>
            <person name="Wu L."/>
            <person name="Ma J."/>
        </authorList>
    </citation>
    <scope>NUCLEOTIDE SEQUENCE [LARGE SCALE GENOMIC DNA]</scope>
    <source>
        <strain evidence="4">JCM 4816</strain>
    </source>
</reference>
<evidence type="ECO:0000313" key="4">
    <source>
        <dbReference type="Proteomes" id="UP001501455"/>
    </source>
</evidence>